<dbReference type="AlphaFoldDB" id="A0A0D3A9C3"/>
<dbReference type="EnsemblPlants" id="Bo1g078530.1">
    <property type="protein sequence ID" value="Bo1g078530.1"/>
    <property type="gene ID" value="Bo1g078530"/>
</dbReference>
<keyword evidence="2" id="KW-1185">Reference proteome</keyword>
<dbReference type="HOGENOM" id="CLU_2725664_0_0_1"/>
<reference evidence="1 2" key="1">
    <citation type="journal article" date="2014" name="Genome Biol.">
        <title>Transcriptome and methylome profiling reveals relics of genome dominance in the mesopolyploid Brassica oleracea.</title>
        <authorList>
            <person name="Parkin I.A."/>
            <person name="Koh C."/>
            <person name="Tang H."/>
            <person name="Robinson S.J."/>
            <person name="Kagale S."/>
            <person name="Clarke W.E."/>
            <person name="Town C.D."/>
            <person name="Nixon J."/>
            <person name="Krishnakumar V."/>
            <person name="Bidwell S.L."/>
            <person name="Denoeud F."/>
            <person name="Belcram H."/>
            <person name="Links M.G."/>
            <person name="Just J."/>
            <person name="Clarke C."/>
            <person name="Bender T."/>
            <person name="Huebert T."/>
            <person name="Mason A.S."/>
            <person name="Pires J.C."/>
            <person name="Barker G."/>
            <person name="Moore J."/>
            <person name="Walley P.G."/>
            <person name="Manoli S."/>
            <person name="Batley J."/>
            <person name="Edwards D."/>
            <person name="Nelson M.N."/>
            <person name="Wang X."/>
            <person name="Paterson A.H."/>
            <person name="King G."/>
            <person name="Bancroft I."/>
            <person name="Chalhoub B."/>
            <person name="Sharpe A.G."/>
        </authorList>
    </citation>
    <scope>NUCLEOTIDE SEQUENCE</scope>
    <source>
        <strain evidence="1 2">cv. TO1000</strain>
    </source>
</reference>
<dbReference type="Gramene" id="Bo1g078530.1">
    <property type="protein sequence ID" value="Bo1g078530.1"/>
    <property type="gene ID" value="Bo1g078530"/>
</dbReference>
<evidence type="ECO:0000313" key="1">
    <source>
        <dbReference type="EnsemblPlants" id="Bo1g078530.1"/>
    </source>
</evidence>
<protein>
    <submittedName>
        <fullName evidence="1">Uncharacterized protein</fullName>
    </submittedName>
</protein>
<sequence>MSSLLYIVDIKDVKKSEKSSVISHRLGLHLRLTIIVVVRTTNTTTMLLPLGPSTPVLEPVVERFAQRSGRVG</sequence>
<dbReference type="Proteomes" id="UP000032141">
    <property type="component" value="Chromosome C1"/>
</dbReference>
<name>A0A0D3A9C3_BRAOL</name>
<proteinExistence type="predicted"/>
<reference evidence="1" key="2">
    <citation type="submission" date="2015-03" db="UniProtKB">
        <authorList>
            <consortium name="EnsemblPlants"/>
        </authorList>
    </citation>
    <scope>IDENTIFICATION</scope>
</reference>
<evidence type="ECO:0000313" key="2">
    <source>
        <dbReference type="Proteomes" id="UP000032141"/>
    </source>
</evidence>
<organism evidence="1 2">
    <name type="scientific">Brassica oleracea var. oleracea</name>
    <dbReference type="NCBI Taxonomy" id="109376"/>
    <lineage>
        <taxon>Eukaryota</taxon>
        <taxon>Viridiplantae</taxon>
        <taxon>Streptophyta</taxon>
        <taxon>Embryophyta</taxon>
        <taxon>Tracheophyta</taxon>
        <taxon>Spermatophyta</taxon>
        <taxon>Magnoliopsida</taxon>
        <taxon>eudicotyledons</taxon>
        <taxon>Gunneridae</taxon>
        <taxon>Pentapetalae</taxon>
        <taxon>rosids</taxon>
        <taxon>malvids</taxon>
        <taxon>Brassicales</taxon>
        <taxon>Brassicaceae</taxon>
        <taxon>Brassiceae</taxon>
        <taxon>Brassica</taxon>
    </lineage>
</organism>
<accession>A0A0D3A9C3</accession>